<dbReference type="Proteomes" id="UP001151760">
    <property type="component" value="Unassembled WGS sequence"/>
</dbReference>
<keyword evidence="2" id="KW-1185">Reference proteome</keyword>
<comment type="caution">
    <text evidence="1">The sequence shown here is derived from an EMBL/GenBank/DDBJ whole genome shotgun (WGS) entry which is preliminary data.</text>
</comment>
<reference evidence="1" key="1">
    <citation type="journal article" date="2022" name="Int. J. Mol. Sci.">
        <title>Draft Genome of Tanacetum Coccineum: Genomic Comparison of Closely Related Tanacetum-Family Plants.</title>
        <authorList>
            <person name="Yamashiro T."/>
            <person name="Shiraishi A."/>
            <person name="Nakayama K."/>
            <person name="Satake H."/>
        </authorList>
    </citation>
    <scope>NUCLEOTIDE SEQUENCE</scope>
</reference>
<sequence>DLEDIEEEVEHITDNEVVMSEQKESNHGYTQNIQHFKEKDDIDEWQFEASTASVIDEVSFISSNEVDRADDDTPNTAPCRLTKELSPGSFILPFNINSC</sequence>
<evidence type="ECO:0000313" key="1">
    <source>
        <dbReference type="EMBL" id="GJT10448.1"/>
    </source>
</evidence>
<reference evidence="1" key="2">
    <citation type="submission" date="2022-01" db="EMBL/GenBank/DDBJ databases">
        <authorList>
            <person name="Yamashiro T."/>
            <person name="Shiraishi A."/>
            <person name="Satake H."/>
            <person name="Nakayama K."/>
        </authorList>
    </citation>
    <scope>NUCLEOTIDE SEQUENCE</scope>
</reference>
<name>A0ABQ5B7G2_9ASTR</name>
<organism evidence="1 2">
    <name type="scientific">Tanacetum coccineum</name>
    <dbReference type="NCBI Taxonomy" id="301880"/>
    <lineage>
        <taxon>Eukaryota</taxon>
        <taxon>Viridiplantae</taxon>
        <taxon>Streptophyta</taxon>
        <taxon>Embryophyta</taxon>
        <taxon>Tracheophyta</taxon>
        <taxon>Spermatophyta</taxon>
        <taxon>Magnoliopsida</taxon>
        <taxon>eudicotyledons</taxon>
        <taxon>Gunneridae</taxon>
        <taxon>Pentapetalae</taxon>
        <taxon>asterids</taxon>
        <taxon>campanulids</taxon>
        <taxon>Asterales</taxon>
        <taxon>Asteraceae</taxon>
        <taxon>Asteroideae</taxon>
        <taxon>Anthemideae</taxon>
        <taxon>Anthemidinae</taxon>
        <taxon>Tanacetum</taxon>
    </lineage>
</organism>
<protein>
    <submittedName>
        <fullName evidence="1">Uncharacterized protein</fullName>
    </submittedName>
</protein>
<dbReference type="EMBL" id="BQNB010012989">
    <property type="protein sequence ID" value="GJT10448.1"/>
    <property type="molecule type" value="Genomic_DNA"/>
</dbReference>
<accession>A0ABQ5B7G2</accession>
<proteinExistence type="predicted"/>
<feature type="non-terminal residue" evidence="1">
    <location>
        <position position="1"/>
    </location>
</feature>
<gene>
    <name evidence="1" type="ORF">Tco_0857490</name>
</gene>
<evidence type="ECO:0000313" key="2">
    <source>
        <dbReference type="Proteomes" id="UP001151760"/>
    </source>
</evidence>